<dbReference type="InterPro" id="IPR029063">
    <property type="entry name" value="SAM-dependent_MTases_sf"/>
</dbReference>
<dbReference type="InterPro" id="IPR023397">
    <property type="entry name" value="SAM-dep_MeTrfase_MraW_recog"/>
</dbReference>
<dbReference type="PANTHER" id="PTHR11265:SF0">
    <property type="entry name" value="12S RRNA N4-METHYLCYTIDINE METHYLTRANSFERASE"/>
    <property type="match status" value="1"/>
</dbReference>
<evidence type="ECO:0000256" key="6">
    <source>
        <dbReference type="HAMAP-Rule" id="MF_01007"/>
    </source>
</evidence>
<dbReference type="STRING" id="1317117.ATO7_05190"/>
<comment type="function">
    <text evidence="6">Specifically methylates the N4 position of cytidine in position 1402 (C1402) of 16S rRNA.</text>
</comment>
<keyword evidence="8" id="KW-1185">Reference proteome</keyword>
<evidence type="ECO:0000313" key="7">
    <source>
        <dbReference type="EMBL" id="ORE89247.1"/>
    </source>
</evidence>
<keyword evidence="3 6" id="KW-0489">Methyltransferase</keyword>
<name>A0A1Y1SHX4_9GAMM</name>
<dbReference type="Gene3D" id="3.40.50.150">
    <property type="entry name" value="Vaccinia Virus protein VP39"/>
    <property type="match status" value="1"/>
</dbReference>
<dbReference type="GO" id="GO:0005737">
    <property type="term" value="C:cytoplasm"/>
    <property type="evidence" value="ECO:0007669"/>
    <property type="project" value="UniProtKB-SubCell"/>
</dbReference>
<organism evidence="7 8">
    <name type="scientific">Oceanococcus atlanticus</name>
    <dbReference type="NCBI Taxonomy" id="1317117"/>
    <lineage>
        <taxon>Bacteria</taxon>
        <taxon>Pseudomonadati</taxon>
        <taxon>Pseudomonadota</taxon>
        <taxon>Gammaproteobacteria</taxon>
        <taxon>Chromatiales</taxon>
        <taxon>Oceanococcaceae</taxon>
        <taxon>Oceanococcus</taxon>
    </lineage>
</organism>
<feature type="binding site" evidence="6">
    <location>
        <position position="52"/>
    </location>
    <ligand>
        <name>S-adenosyl-L-methionine</name>
        <dbReference type="ChEBI" id="CHEBI:59789"/>
    </ligand>
</feature>
<dbReference type="PANTHER" id="PTHR11265">
    <property type="entry name" value="S-ADENOSYL-METHYLTRANSFERASE MRAW"/>
    <property type="match status" value="1"/>
</dbReference>
<dbReference type="Pfam" id="PF01795">
    <property type="entry name" value="Methyltransf_5"/>
    <property type="match status" value="1"/>
</dbReference>
<dbReference type="NCBIfam" id="TIGR00006">
    <property type="entry name" value="16S rRNA (cytosine(1402)-N(4))-methyltransferase RsmH"/>
    <property type="match status" value="1"/>
</dbReference>
<keyword evidence="5 6" id="KW-0949">S-adenosyl-L-methionine</keyword>
<dbReference type="OrthoDB" id="9806637at2"/>
<dbReference type="SUPFAM" id="SSF53335">
    <property type="entry name" value="S-adenosyl-L-methionine-dependent methyltransferases"/>
    <property type="match status" value="1"/>
</dbReference>
<reference evidence="7 8" key="1">
    <citation type="submission" date="2013-04" db="EMBL/GenBank/DDBJ databases">
        <title>Oceanococcus atlanticus 22II-S10r2 Genome Sequencing.</title>
        <authorList>
            <person name="Lai Q."/>
            <person name="Li G."/>
            <person name="Shao Z."/>
        </authorList>
    </citation>
    <scope>NUCLEOTIDE SEQUENCE [LARGE SCALE GENOMIC DNA]</scope>
    <source>
        <strain evidence="7 8">22II-S10r2</strain>
    </source>
</reference>
<feature type="binding site" evidence="6">
    <location>
        <begin position="32"/>
        <end position="34"/>
    </location>
    <ligand>
        <name>S-adenosyl-L-methionine</name>
        <dbReference type="ChEBI" id="CHEBI:59789"/>
    </ligand>
</feature>
<dbReference type="HAMAP" id="MF_01007">
    <property type="entry name" value="16SrRNA_methyltr_H"/>
    <property type="match status" value="1"/>
</dbReference>
<keyword evidence="2 6" id="KW-0698">rRNA processing</keyword>
<dbReference type="EMBL" id="AQQV01000001">
    <property type="protein sequence ID" value="ORE89247.1"/>
    <property type="molecule type" value="Genomic_DNA"/>
</dbReference>
<keyword evidence="4 6" id="KW-0808">Transferase</keyword>
<proteinExistence type="inferred from homology"/>
<evidence type="ECO:0000256" key="2">
    <source>
        <dbReference type="ARBA" id="ARBA00022552"/>
    </source>
</evidence>
<protein>
    <recommendedName>
        <fullName evidence="6">Ribosomal RNA small subunit methyltransferase H</fullName>
        <ecNumber evidence="6">2.1.1.199</ecNumber>
    </recommendedName>
    <alternativeName>
        <fullName evidence="6">16S rRNA m(4)C1402 methyltransferase</fullName>
    </alternativeName>
    <alternativeName>
        <fullName evidence="6">rRNA (cytosine-N(4)-)-methyltransferase RsmH</fullName>
    </alternativeName>
</protein>
<sequence length="304" mass="33669">MLSHESVLLDASLDALNIRGDGVYVDATFGRGGHSKALLERLDDAGRLVVFDQDPEAQAVAQGWMRQEARLALEPFNFSHLYKSIEARGLIGQIDGILFDLGVSSPQLDDAQRGFSFGKDGPLDMRMNPLAGFSAADWVAHTSYDDMRRVLREYGEENNAGRIARAIERAREQAPITTTLQLAELIERAVGGRRGKRIHPATRSFQAIRIAVNRELDVLAEVLPQALDVLRPGGRLAVISFHSLEDRIVKQFLRAQARPPAPDPVSPAPPARVRQVTRRLCDEAEAQRNPRARSAVLRWAEKCA</sequence>
<evidence type="ECO:0000256" key="3">
    <source>
        <dbReference type="ARBA" id="ARBA00022603"/>
    </source>
</evidence>
<dbReference type="SUPFAM" id="SSF81799">
    <property type="entry name" value="Putative methyltransferase TM0872, insert domain"/>
    <property type="match status" value="1"/>
</dbReference>
<evidence type="ECO:0000256" key="4">
    <source>
        <dbReference type="ARBA" id="ARBA00022679"/>
    </source>
</evidence>
<feature type="binding site" evidence="6">
    <location>
        <position position="78"/>
    </location>
    <ligand>
        <name>S-adenosyl-L-methionine</name>
        <dbReference type="ChEBI" id="CHEBI:59789"/>
    </ligand>
</feature>
<dbReference type="PIRSF" id="PIRSF004486">
    <property type="entry name" value="MraW"/>
    <property type="match status" value="1"/>
</dbReference>
<dbReference type="EC" id="2.1.1.199" evidence="6"/>
<dbReference type="GO" id="GO:0071424">
    <property type="term" value="F:rRNA (cytosine-N4-)-methyltransferase activity"/>
    <property type="evidence" value="ECO:0007669"/>
    <property type="project" value="UniProtKB-UniRule"/>
</dbReference>
<keyword evidence="6" id="KW-0963">Cytoplasm</keyword>
<comment type="catalytic activity">
    <reaction evidence="6">
        <text>cytidine(1402) in 16S rRNA + S-adenosyl-L-methionine = N(4)-methylcytidine(1402) in 16S rRNA + S-adenosyl-L-homocysteine + H(+)</text>
        <dbReference type="Rhea" id="RHEA:42928"/>
        <dbReference type="Rhea" id="RHEA-COMP:10286"/>
        <dbReference type="Rhea" id="RHEA-COMP:10287"/>
        <dbReference type="ChEBI" id="CHEBI:15378"/>
        <dbReference type="ChEBI" id="CHEBI:57856"/>
        <dbReference type="ChEBI" id="CHEBI:59789"/>
        <dbReference type="ChEBI" id="CHEBI:74506"/>
        <dbReference type="ChEBI" id="CHEBI:82748"/>
        <dbReference type="EC" id="2.1.1.199"/>
    </reaction>
</comment>
<accession>A0A1Y1SHX4</accession>
<dbReference type="InterPro" id="IPR002903">
    <property type="entry name" value="RsmH"/>
</dbReference>
<evidence type="ECO:0000256" key="5">
    <source>
        <dbReference type="ARBA" id="ARBA00022691"/>
    </source>
</evidence>
<dbReference type="Gene3D" id="1.10.150.170">
    <property type="entry name" value="Putative methyltransferase TM0872, insert domain"/>
    <property type="match status" value="1"/>
</dbReference>
<dbReference type="Proteomes" id="UP000192342">
    <property type="component" value="Unassembled WGS sequence"/>
</dbReference>
<feature type="binding site" evidence="6">
    <location>
        <position position="100"/>
    </location>
    <ligand>
        <name>S-adenosyl-L-methionine</name>
        <dbReference type="ChEBI" id="CHEBI:59789"/>
    </ligand>
</feature>
<evidence type="ECO:0000256" key="1">
    <source>
        <dbReference type="ARBA" id="ARBA00010396"/>
    </source>
</evidence>
<comment type="caution">
    <text evidence="7">The sequence shown here is derived from an EMBL/GenBank/DDBJ whole genome shotgun (WGS) entry which is preliminary data.</text>
</comment>
<dbReference type="GO" id="GO:0070475">
    <property type="term" value="P:rRNA base methylation"/>
    <property type="evidence" value="ECO:0007669"/>
    <property type="project" value="UniProtKB-UniRule"/>
</dbReference>
<gene>
    <name evidence="6" type="primary">rsmH</name>
    <name evidence="7" type="ORF">ATO7_05190</name>
</gene>
<comment type="subcellular location">
    <subcellularLocation>
        <location evidence="6">Cytoplasm</location>
    </subcellularLocation>
</comment>
<comment type="similarity">
    <text evidence="1 6">Belongs to the methyltransferase superfamily. RsmH family.</text>
</comment>
<dbReference type="AlphaFoldDB" id="A0A1Y1SHX4"/>
<evidence type="ECO:0000313" key="8">
    <source>
        <dbReference type="Proteomes" id="UP000192342"/>
    </source>
</evidence>
<feature type="binding site" evidence="6">
    <location>
        <position position="107"/>
    </location>
    <ligand>
        <name>S-adenosyl-L-methionine</name>
        <dbReference type="ChEBI" id="CHEBI:59789"/>
    </ligand>
</feature>